<evidence type="ECO:0000313" key="2">
    <source>
        <dbReference type="Proteomes" id="UP000299102"/>
    </source>
</evidence>
<gene>
    <name evidence="1" type="ORF">EVAR_29512_1</name>
</gene>
<protein>
    <submittedName>
        <fullName evidence="1">Uncharacterized protein</fullName>
    </submittedName>
</protein>
<dbReference type="Proteomes" id="UP000299102">
    <property type="component" value="Unassembled WGS sequence"/>
</dbReference>
<accession>A0A4C1WHQ9</accession>
<keyword evidence="2" id="KW-1185">Reference proteome</keyword>
<proteinExistence type="predicted"/>
<organism evidence="1 2">
    <name type="scientific">Eumeta variegata</name>
    <name type="common">Bagworm moth</name>
    <name type="synonym">Eumeta japonica</name>
    <dbReference type="NCBI Taxonomy" id="151549"/>
    <lineage>
        <taxon>Eukaryota</taxon>
        <taxon>Metazoa</taxon>
        <taxon>Ecdysozoa</taxon>
        <taxon>Arthropoda</taxon>
        <taxon>Hexapoda</taxon>
        <taxon>Insecta</taxon>
        <taxon>Pterygota</taxon>
        <taxon>Neoptera</taxon>
        <taxon>Endopterygota</taxon>
        <taxon>Lepidoptera</taxon>
        <taxon>Glossata</taxon>
        <taxon>Ditrysia</taxon>
        <taxon>Tineoidea</taxon>
        <taxon>Psychidae</taxon>
        <taxon>Oiketicinae</taxon>
        <taxon>Eumeta</taxon>
    </lineage>
</organism>
<name>A0A4C1WHQ9_EUMVA</name>
<sequence length="143" mass="15723">MIGMRIVIENETKVKNECGIKIRIKNVTVIGMRSAVDDNACASRFRISPGGRRQRRRSALTVSASRKIRGETINGISRYVVVHSQRCLNHSPTKAYPPPILSVQIQGPDLSSRPRQPCSVEVVDNRRHDAVTTFGAGGLTCSP</sequence>
<comment type="caution">
    <text evidence="1">The sequence shown here is derived from an EMBL/GenBank/DDBJ whole genome shotgun (WGS) entry which is preliminary data.</text>
</comment>
<dbReference type="EMBL" id="BGZK01000554">
    <property type="protein sequence ID" value="GBP49899.1"/>
    <property type="molecule type" value="Genomic_DNA"/>
</dbReference>
<dbReference type="AlphaFoldDB" id="A0A4C1WHQ9"/>
<evidence type="ECO:0000313" key="1">
    <source>
        <dbReference type="EMBL" id="GBP49899.1"/>
    </source>
</evidence>
<reference evidence="1 2" key="1">
    <citation type="journal article" date="2019" name="Commun. Biol.">
        <title>The bagworm genome reveals a unique fibroin gene that provides high tensile strength.</title>
        <authorList>
            <person name="Kono N."/>
            <person name="Nakamura H."/>
            <person name="Ohtoshi R."/>
            <person name="Tomita M."/>
            <person name="Numata K."/>
            <person name="Arakawa K."/>
        </authorList>
    </citation>
    <scope>NUCLEOTIDE SEQUENCE [LARGE SCALE GENOMIC DNA]</scope>
</reference>